<organism evidence="2 3">
    <name type="scientific">Oryza sativa subsp. japonica</name>
    <name type="common">Rice</name>
    <dbReference type="NCBI Taxonomy" id="39947"/>
    <lineage>
        <taxon>Eukaryota</taxon>
        <taxon>Viridiplantae</taxon>
        <taxon>Streptophyta</taxon>
        <taxon>Embryophyta</taxon>
        <taxon>Tracheophyta</taxon>
        <taxon>Spermatophyta</taxon>
        <taxon>Magnoliopsida</taxon>
        <taxon>Liliopsida</taxon>
        <taxon>Poales</taxon>
        <taxon>Poaceae</taxon>
        <taxon>BOP clade</taxon>
        <taxon>Oryzoideae</taxon>
        <taxon>Oryzeae</taxon>
        <taxon>Oryzinae</taxon>
        <taxon>Oryza</taxon>
        <taxon>Oryza sativa</taxon>
    </lineage>
</organism>
<feature type="non-terminal residue" evidence="2">
    <location>
        <position position="111"/>
    </location>
</feature>
<reference evidence="2 3" key="3">
    <citation type="journal article" date="2013" name="Rice">
        <title>Improvement of the Oryza sativa Nipponbare reference genome using next generation sequence and optical map data.</title>
        <authorList>
            <person name="Kawahara Y."/>
            <person name="de la Bastide M."/>
            <person name="Hamilton J.P."/>
            <person name="Kanamori H."/>
            <person name="McCombie W.R."/>
            <person name="Ouyang S."/>
            <person name="Schwartz D.C."/>
            <person name="Tanaka T."/>
            <person name="Wu J."/>
            <person name="Zhou S."/>
            <person name="Childs K.L."/>
            <person name="Davidson R.M."/>
            <person name="Lin H."/>
            <person name="Quesada-Ocampo L."/>
            <person name="Vaillancourt B."/>
            <person name="Sakai H."/>
            <person name="Lee S.S."/>
            <person name="Kim J."/>
            <person name="Numa H."/>
            <person name="Itoh T."/>
            <person name="Buell C.R."/>
            <person name="Matsumoto T."/>
        </authorList>
    </citation>
    <scope>NUCLEOTIDE SEQUENCE [LARGE SCALE GENOMIC DNA]</scope>
    <source>
        <strain evidence="3">cv. Nipponbare</strain>
    </source>
</reference>
<feature type="region of interest" description="Disordered" evidence="1">
    <location>
        <begin position="1"/>
        <end position="24"/>
    </location>
</feature>
<feature type="compositionally biased region" description="Basic and acidic residues" evidence="1">
    <location>
        <begin position="63"/>
        <end position="83"/>
    </location>
</feature>
<evidence type="ECO:0000313" key="3">
    <source>
        <dbReference type="Proteomes" id="UP000059680"/>
    </source>
</evidence>
<dbReference type="InParanoid" id="A0A0N7KCM6"/>
<dbReference type="SMR" id="A0A0N7KCM6"/>
<feature type="region of interest" description="Disordered" evidence="1">
    <location>
        <begin position="63"/>
        <end position="86"/>
    </location>
</feature>
<name>A0A0N7KCM6_ORYSJ</name>
<dbReference type="Proteomes" id="UP000059680">
    <property type="component" value="Chromosome 1"/>
</dbReference>
<gene>
    <name evidence="2" type="ordered locus">Os01g0237400</name>
    <name evidence="2" type="ORF">OSNPB_010237400</name>
</gene>
<protein>
    <submittedName>
        <fullName evidence="2">Os01g0237400 protein</fullName>
    </submittedName>
</protein>
<evidence type="ECO:0000256" key="1">
    <source>
        <dbReference type="SAM" id="MobiDB-lite"/>
    </source>
</evidence>
<dbReference type="EMBL" id="AP014957">
    <property type="protein sequence ID" value="BAS71241.1"/>
    <property type="molecule type" value="Genomic_DNA"/>
</dbReference>
<sequence length="111" mass="12202">KASLKAAPTTSLSPCGPRTAHLNPQGNLCEHVVLPSPSRRRRRQWGSEARRAALEAVGWRSRPRVDGAARHERRAARDGERGKAAARAPLRPISAVTVSFLNIIKHRGFIK</sequence>
<evidence type="ECO:0000313" key="2">
    <source>
        <dbReference type="EMBL" id="BAS71241.1"/>
    </source>
</evidence>
<dbReference type="AlphaFoldDB" id="A0A0N7KCM6"/>
<dbReference type="Gramene" id="Os01t0237400-00">
    <property type="protein sequence ID" value="Os01t0237400-00"/>
    <property type="gene ID" value="Os01g0237400"/>
</dbReference>
<reference evidence="3" key="1">
    <citation type="journal article" date="2005" name="Nature">
        <title>The map-based sequence of the rice genome.</title>
        <authorList>
            <consortium name="International rice genome sequencing project (IRGSP)"/>
            <person name="Matsumoto T."/>
            <person name="Wu J."/>
            <person name="Kanamori H."/>
            <person name="Katayose Y."/>
            <person name="Fujisawa M."/>
            <person name="Namiki N."/>
            <person name="Mizuno H."/>
            <person name="Yamamoto K."/>
            <person name="Antonio B.A."/>
            <person name="Baba T."/>
            <person name="Sakata K."/>
            <person name="Nagamura Y."/>
            <person name="Aoki H."/>
            <person name="Arikawa K."/>
            <person name="Arita K."/>
            <person name="Bito T."/>
            <person name="Chiden Y."/>
            <person name="Fujitsuka N."/>
            <person name="Fukunaka R."/>
            <person name="Hamada M."/>
            <person name="Harada C."/>
            <person name="Hayashi A."/>
            <person name="Hijishita S."/>
            <person name="Honda M."/>
            <person name="Hosokawa S."/>
            <person name="Ichikawa Y."/>
            <person name="Idonuma A."/>
            <person name="Iijima M."/>
            <person name="Ikeda M."/>
            <person name="Ikeno M."/>
            <person name="Ito K."/>
            <person name="Ito S."/>
            <person name="Ito T."/>
            <person name="Ito Y."/>
            <person name="Ito Y."/>
            <person name="Iwabuchi A."/>
            <person name="Kamiya K."/>
            <person name="Karasawa W."/>
            <person name="Kurita K."/>
            <person name="Katagiri S."/>
            <person name="Kikuta A."/>
            <person name="Kobayashi H."/>
            <person name="Kobayashi N."/>
            <person name="Machita K."/>
            <person name="Maehara T."/>
            <person name="Masukawa M."/>
            <person name="Mizubayashi T."/>
            <person name="Mukai Y."/>
            <person name="Nagasaki H."/>
            <person name="Nagata Y."/>
            <person name="Naito S."/>
            <person name="Nakashima M."/>
            <person name="Nakama Y."/>
            <person name="Nakamichi Y."/>
            <person name="Nakamura M."/>
            <person name="Meguro A."/>
            <person name="Negishi M."/>
            <person name="Ohta I."/>
            <person name="Ohta T."/>
            <person name="Okamoto M."/>
            <person name="Ono N."/>
            <person name="Saji S."/>
            <person name="Sakaguchi M."/>
            <person name="Sakai K."/>
            <person name="Shibata M."/>
            <person name="Shimokawa T."/>
            <person name="Song J."/>
            <person name="Takazaki Y."/>
            <person name="Terasawa K."/>
            <person name="Tsugane M."/>
            <person name="Tsuji K."/>
            <person name="Ueda S."/>
            <person name="Waki K."/>
            <person name="Yamagata H."/>
            <person name="Yamamoto M."/>
            <person name="Yamamoto S."/>
            <person name="Yamane H."/>
            <person name="Yoshiki S."/>
            <person name="Yoshihara R."/>
            <person name="Yukawa K."/>
            <person name="Zhong H."/>
            <person name="Yano M."/>
            <person name="Yuan Q."/>
            <person name="Ouyang S."/>
            <person name="Liu J."/>
            <person name="Jones K.M."/>
            <person name="Gansberger K."/>
            <person name="Moffat K."/>
            <person name="Hill J."/>
            <person name="Bera J."/>
            <person name="Fadrosh D."/>
            <person name="Jin S."/>
            <person name="Johri S."/>
            <person name="Kim M."/>
            <person name="Overton L."/>
            <person name="Reardon M."/>
            <person name="Tsitrin T."/>
            <person name="Vuong H."/>
            <person name="Weaver B."/>
            <person name="Ciecko A."/>
            <person name="Tallon L."/>
            <person name="Jackson J."/>
            <person name="Pai G."/>
            <person name="Aken S.V."/>
            <person name="Utterback T."/>
            <person name="Reidmuller S."/>
            <person name="Feldblyum T."/>
            <person name="Hsiao J."/>
            <person name="Zismann V."/>
            <person name="Iobst S."/>
            <person name="de Vazeille A.R."/>
            <person name="Buell C.R."/>
            <person name="Ying K."/>
            <person name="Li Y."/>
            <person name="Lu T."/>
            <person name="Huang Y."/>
            <person name="Zhao Q."/>
            <person name="Feng Q."/>
            <person name="Zhang L."/>
            <person name="Zhu J."/>
            <person name="Weng Q."/>
            <person name="Mu J."/>
            <person name="Lu Y."/>
            <person name="Fan D."/>
            <person name="Liu Y."/>
            <person name="Guan J."/>
            <person name="Zhang Y."/>
            <person name="Yu S."/>
            <person name="Liu X."/>
            <person name="Zhang Y."/>
            <person name="Hong G."/>
            <person name="Han B."/>
            <person name="Choisne N."/>
            <person name="Demange N."/>
            <person name="Orjeda G."/>
            <person name="Samain S."/>
            <person name="Cattolico L."/>
            <person name="Pelletier E."/>
            <person name="Couloux A."/>
            <person name="Segurens B."/>
            <person name="Wincker P."/>
            <person name="D'Hont A."/>
            <person name="Scarpelli C."/>
            <person name="Weissenbach J."/>
            <person name="Salanoubat M."/>
            <person name="Quetier F."/>
            <person name="Yu Y."/>
            <person name="Kim H.R."/>
            <person name="Rambo T."/>
            <person name="Currie J."/>
            <person name="Collura K."/>
            <person name="Luo M."/>
            <person name="Yang T."/>
            <person name="Ammiraju J.S.S."/>
            <person name="Engler F."/>
            <person name="Soderlund C."/>
            <person name="Wing R.A."/>
            <person name="Palmer L.E."/>
            <person name="de la Bastide M."/>
            <person name="Spiegel L."/>
            <person name="Nascimento L."/>
            <person name="Zutavern T."/>
            <person name="O'Shaughnessy A."/>
            <person name="Dike S."/>
            <person name="Dedhia N."/>
            <person name="Preston R."/>
            <person name="Balija V."/>
            <person name="McCombie W.R."/>
            <person name="Chow T."/>
            <person name="Chen H."/>
            <person name="Chung M."/>
            <person name="Chen C."/>
            <person name="Shaw J."/>
            <person name="Wu H."/>
            <person name="Hsiao K."/>
            <person name="Chao Y."/>
            <person name="Chu M."/>
            <person name="Cheng C."/>
            <person name="Hour A."/>
            <person name="Lee P."/>
            <person name="Lin S."/>
            <person name="Lin Y."/>
            <person name="Liou J."/>
            <person name="Liu S."/>
            <person name="Hsing Y."/>
            <person name="Raghuvanshi S."/>
            <person name="Mohanty A."/>
            <person name="Bharti A.K."/>
            <person name="Gaur A."/>
            <person name="Gupta V."/>
            <person name="Kumar D."/>
            <person name="Ravi V."/>
            <person name="Vij S."/>
            <person name="Kapur A."/>
            <person name="Khurana P."/>
            <person name="Khurana P."/>
            <person name="Khurana J.P."/>
            <person name="Tyagi A.K."/>
            <person name="Gaikwad K."/>
            <person name="Singh A."/>
            <person name="Dalal V."/>
            <person name="Srivastava S."/>
            <person name="Dixit A."/>
            <person name="Pal A.K."/>
            <person name="Ghazi I.A."/>
            <person name="Yadav M."/>
            <person name="Pandit A."/>
            <person name="Bhargava A."/>
            <person name="Sureshbabu K."/>
            <person name="Batra K."/>
            <person name="Sharma T.R."/>
            <person name="Mohapatra T."/>
            <person name="Singh N.K."/>
            <person name="Messing J."/>
            <person name="Nelson A.B."/>
            <person name="Fuks G."/>
            <person name="Kavchok S."/>
            <person name="Keizer G."/>
            <person name="Linton E."/>
            <person name="Llaca V."/>
            <person name="Song R."/>
            <person name="Tanyolac B."/>
            <person name="Young S."/>
            <person name="Ho-Il K."/>
            <person name="Hahn J.H."/>
            <person name="Sangsakoo G."/>
            <person name="Vanavichit A."/>
            <person name="de Mattos Luiz.A.T."/>
            <person name="Zimmer P.D."/>
            <person name="Malone G."/>
            <person name="Dellagostin O."/>
            <person name="de Oliveira A.C."/>
            <person name="Bevan M."/>
            <person name="Bancroft I."/>
            <person name="Minx P."/>
            <person name="Cordum H."/>
            <person name="Wilson R."/>
            <person name="Cheng Z."/>
            <person name="Jin W."/>
            <person name="Jiang J."/>
            <person name="Leong S.A."/>
            <person name="Iwama H."/>
            <person name="Gojobori T."/>
            <person name="Itoh T."/>
            <person name="Niimura Y."/>
            <person name="Fujii Y."/>
            <person name="Habara T."/>
            <person name="Sakai H."/>
            <person name="Sato Y."/>
            <person name="Wilson G."/>
            <person name="Kumar K."/>
            <person name="McCouch S."/>
            <person name="Juretic N."/>
            <person name="Hoen D."/>
            <person name="Wright S."/>
            <person name="Bruskiewich R."/>
            <person name="Bureau T."/>
            <person name="Miyao A."/>
            <person name="Hirochika H."/>
            <person name="Nishikawa T."/>
            <person name="Kadowaki K."/>
            <person name="Sugiura M."/>
            <person name="Burr B."/>
            <person name="Sasaki T."/>
        </authorList>
    </citation>
    <scope>NUCLEOTIDE SEQUENCE [LARGE SCALE GENOMIC DNA]</scope>
    <source>
        <strain evidence="3">cv. Nipponbare</strain>
    </source>
</reference>
<proteinExistence type="predicted"/>
<accession>A0A0N7KCM6</accession>
<dbReference type="PaxDb" id="39947-A0A0N7KCM6"/>
<reference evidence="2 3" key="2">
    <citation type="journal article" date="2013" name="Plant Cell Physiol.">
        <title>Rice Annotation Project Database (RAP-DB): an integrative and interactive database for rice genomics.</title>
        <authorList>
            <person name="Sakai H."/>
            <person name="Lee S.S."/>
            <person name="Tanaka T."/>
            <person name="Numa H."/>
            <person name="Kim J."/>
            <person name="Kawahara Y."/>
            <person name="Wakimoto H."/>
            <person name="Yang C.C."/>
            <person name="Iwamoto M."/>
            <person name="Abe T."/>
            <person name="Yamada Y."/>
            <person name="Muto A."/>
            <person name="Inokuchi H."/>
            <person name="Ikemura T."/>
            <person name="Matsumoto T."/>
            <person name="Sasaki T."/>
            <person name="Itoh T."/>
        </authorList>
    </citation>
    <scope>NUCLEOTIDE SEQUENCE [LARGE SCALE GENOMIC DNA]</scope>
    <source>
        <strain evidence="3">cv. Nipponbare</strain>
    </source>
</reference>
<keyword evidence="3" id="KW-1185">Reference proteome</keyword>